<organism evidence="1">
    <name type="scientific">uncultured Sulfurovum sp</name>
    <dbReference type="NCBI Taxonomy" id="269237"/>
    <lineage>
        <taxon>Bacteria</taxon>
        <taxon>Pseudomonadati</taxon>
        <taxon>Campylobacterota</taxon>
        <taxon>Epsilonproteobacteria</taxon>
        <taxon>Campylobacterales</taxon>
        <taxon>Sulfurovaceae</taxon>
        <taxon>Sulfurovum</taxon>
        <taxon>environmental samples</taxon>
    </lineage>
</organism>
<dbReference type="AlphaFoldDB" id="A0A6S6U449"/>
<evidence type="ECO:0000313" key="1">
    <source>
        <dbReference type="EMBL" id="CAA6826454.1"/>
    </source>
</evidence>
<accession>A0A6S6U449</accession>
<dbReference type="EMBL" id="CACVAZ010000211">
    <property type="protein sequence ID" value="CAA6826454.1"/>
    <property type="molecule type" value="Genomic_DNA"/>
</dbReference>
<dbReference type="SUPFAM" id="SSF89957">
    <property type="entry name" value="MTH1187/YkoF-like"/>
    <property type="match status" value="1"/>
</dbReference>
<name>A0A6S6U449_9BACT</name>
<gene>
    <name evidence="1" type="ORF">HELGO_WM25917</name>
</gene>
<dbReference type="InterPro" id="IPR029756">
    <property type="entry name" value="MTH1187/YkoF-like"/>
</dbReference>
<proteinExistence type="predicted"/>
<protein>
    <submittedName>
        <fullName evidence="1">Uncharacterized protein</fullName>
    </submittedName>
</protein>
<sequence>MKISVDISLYPLKEVYKEPIHAFIAALDAEEGVEVEPNRMSTHIHGEYSIIMKLLEREIYSVFKEIPDSAFVIKLIGHDREGAYAK</sequence>
<dbReference type="Gene3D" id="3.30.70.930">
    <property type="match status" value="1"/>
</dbReference>
<reference evidence="1" key="1">
    <citation type="submission" date="2020-01" db="EMBL/GenBank/DDBJ databases">
        <authorList>
            <person name="Meier V. D."/>
            <person name="Meier V D."/>
        </authorList>
    </citation>
    <scope>NUCLEOTIDE SEQUENCE</scope>
    <source>
        <strain evidence="1">HLG_WM_MAG_02</strain>
    </source>
</reference>